<organism evidence="2 3">
    <name type="scientific">Salisediminibacterium beveridgei</name>
    <dbReference type="NCBI Taxonomy" id="632773"/>
    <lineage>
        <taxon>Bacteria</taxon>
        <taxon>Bacillati</taxon>
        <taxon>Bacillota</taxon>
        <taxon>Bacilli</taxon>
        <taxon>Bacillales</taxon>
        <taxon>Bacillaceae</taxon>
        <taxon>Salisediminibacterium</taxon>
    </lineage>
</organism>
<proteinExistence type="predicted"/>
<feature type="transmembrane region" description="Helical" evidence="1">
    <location>
        <begin position="6"/>
        <end position="26"/>
    </location>
</feature>
<accession>A0A1D7QXP4</accession>
<feature type="transmembrane region" description="Helical" evidence="1">
    <location>
        <begin position="111"/>
        <end position="132"/>
    </location>
</feature>
<sequence>MILLTGYIASCLILFNSGYYVLFLLIRKSRNRLRQVRMAKIAKRLMLYHRKIAVLSGVFVVLHAGQAIVAYGLTDLRPVQWTGLAALSFYLVLLSSGWIRNQKATGRRKRAHRMMALSALMLIIIHAGTSLLN</sequence>
<evidence type="ECO:0000313" key="2">
    <source>
        <dbReference type="EMBL" id="AOM83787.1"/>
    </source>
</evidence>
<feature type="transmembrane region" description="Helical" evidence="1">
    <location>
        <begin position="79"/>
        <end position="99"/>
    </location>
</feature>
<protein>
    <submittedName>
        <fullName evidence="2">Uncharacterized protein</fullName>
    </submittedName>
</protein>
<evidence type="ECO:0000313" key="3">
    <source>
        <dbReference type="Proteomes" id="UP000094463"/>
    </source>
</evidence>
<dbReference type="RefSeq" id="WP_069365732.1">
    <property type="nucleotide sequence ID" value="NZ_CP012502.1"/>
</dbReference>
<gene>
    <name evidence="2" type="ORF">BBEV_2447</name>
</gene>
<dbReference type="Proteomes" id="UP000094463">
    <property type="component" value="Chromosome"/>
</dbReference>
<feature type="transmembrane region" description="Helical" evidence="1">
    <location>
        <begin position="47"/>
        <end position="73"/>
    </location>
</feature>
<evidence type="ECO:0000256" key="1">
    <source>
        <dbReference type="SAM" id="Phobius"/>
    </source>
</evidence>
<dbReference type="KEGG" id="bbev:BBEV_2447"/>
<keyword evidence="1" id="KW-0472">Membrane</keyword>
<reference evidence="2 3" key="1">
    <citation type="submission" date="2015-08" db="EMBL/GenBank/DDBJ databases">
        <title>The complete genome sequence of Bacillus beveridgei MLTeJB.</title>
        <authorList>
            <person name="Hanson T.E."/>
            <person name="Mesa C."/>
            <person name="Basesman S.M."/>
            <person name="Oremland R.S."/>
        </authorList>
    </citation>
    <scope>NUCLEOTIDE SEQUENCE [LARGE SCALE GENOMIC DNA]</scope>
    <source>
        <strain evidence="2 3">MLTeJB</strain>
    </source>
</reference>
<name>A0A1D7QXP4_9BACI</name>
<keyword evidence="3" id="KW-1185">Reference proteome</keyword>
<dbReference type="OrthoDB" id="2871924at2"/>
<dbReference type="AlphaFoldDB" id="A0A1D7QXP4"/>
<keyword evidence="1" id="KW-0812">Transmembrane</keyword>
<dbReference type="EMBL" id="CP012502">
    <property type="protein sequence ID" value="AOM83787.1"/>
    <property type="molecule type" value="Genomic_DNA"/>
</dbReference>
<keyword evidence="1" id="KW-1133">Transmembrane helix</keyword>